<keyword evidence="4" id="KW-1185">Reference proteome</keyword>
<dbReference type="SMART" id="SM00829">
    <property type="entry name" value="PKS_ER"/>
    <property type="match status" value="1"/>
</dbReference>
<evidence type="ECO:0000313" key="3">
    <source>
        <dbReference type="EMBL" id="SFM15167.1"/>
    </source>
</evidence>
<dbReference type="PANTHER" id="PTHR43205">
    <property type="entry name" value="PROSTAGLANDIN REDUCTASE"/>
    <property type="match status" value="1"/>
</dbReference>
<dbReference type="Gene3D" id="3.90.180.10">
    <property type="entry name" value="Medium-chain alcohol dehydrogenases, catalytic domain"/>
    <property type="match status" value="1"/>
</dbReference>
<accession>A0A1I4NIM4</accession>
<dbReference type="InterPro" id="IPR045010">
    <property type="entry name" value="MDR_fam"/>
</dbReference>
<dbReference type="AlphaFoldDB" id="A0A1I4NIM4"/>
<dbReference type="OrthoDB" id="9805663at2"/>
<dbReference type="RefSeq" id="WP_093388477.1">
    <property type="nucleotide sequence ID" value="NZ_FOTW01000013.1"/>
</dbReference>
<dbReference type="SUPFAM" id="SSF50129">
    <property type="entry name" value="GroES-like"/>
    <property type="match status" value="1"/>
</dbReference>
<proteinExistence type="predicted"/>
<evidence type="ECO:0000313" key="4">
    <source>
        <dbReference type="Proteomes" id="UP000199470"/>
    </source>
</evidence>
<dbReference type="InterPro" id="IPR020843">
    <property type="entry name" value="ER"/>
</dbReference>
<dbReference type="Pfam" id="PF16884">
    <property type="entry name" value="ADH_N_2"/>
    <property type="match status" value="1"/>
</dbReference>
<dbReference type="InterPro" id="IPR013149">
    <property type="entry name" value="ADH-like_C"/>
</dbReference>
<dbReference type="Gene3D" id="3.40.50.720">
    <property type="entry name" value="NAD(P)-binding Rossmann-like Domain"/>
    <property type="match status" value="1"/>
</dbReference>
<evidence type="ECO:0000259" key="2">
    <source>
        <dbReference type="SMART" id="SM00829"/>
    </source>
</evidence>
<dbReference type="PANTHER" id="PTHR43205:SF7">
    <property type="entry name" value="PROSTAGLANDIN REDUCTASE 1"/>
    <property type="match status" value="1"/>
</dbReference>
<organism evidence="3 4">
    <name type="scientific">Rugamonas rubra</name>
    <dbReference type="NCBI Taxonomy" id="758825"/>
    <lineage>
        <taxon>Bacteria</taxon>
        <taxon>Pseudomonadati</taxon>
        <taxon>Pseudomonadota</taxon>
        <taxon>Betaproteobacteria</taxon>
        <taxon>Burkholderiales</taxon>
        <taxon>Oxalobacteraceae</taxon>
        <taxon>Telluria group</taxon>
        <taxon>Rugamonas</taxon>
    </lineage>
</organism>
<keyword evidence="1" id="KW-0560">Oxidoreductase</keyword>
<dbReference type="GO" id="GO:0016628">
    <property type="term" value="F:oxidoreductase activity, acting on the CH-CH group of donors, NAD or NADP as acceptor"/>
    <property type="evidence" value="ECO:0007669"/>
    <property type="project" value="InterPro"/>
</dbReference>
<dbReference type="Proteomes" id="UP000199470">
    <property type="component" value="Unassembled WGS sequence"/>
</dbReference>
<dbReference type="SUPFAM" id="SSF51735">
    <property type="entry name" value="NAD(P)-binding Rossmann-fold domains"/>
    <property type="match status" value="1"/>
</dbReference>
<name>A0A1I4NIM4_9BURK</name>
<sequence>MTTQVLENLQFRLAARPVGMVKDSDWQQVVEPVRALADGEILVKVLYLSLDPAMRGWMNDAKSYIRPVAIGEVMRAGGIGVVVESRSAKFAVGDHLSGGTGVQQYWVGAADDKSASFIKVDPALAPLTTYMNTLGMPGMTAYFGLLESGQPKAGETVVVSGAAGAVGQTVGQVAKQLGCRVVGIAGGKEKCDFVVKELGFDACIDYKQGSVRDGLKEYCPQGVDVYFDNVGGEILDTVLTRINLRARIVICGAISQYNNTTPVKGPANYLSLLVNRARMEGIVVFDYADRYHLGVAALGKWLQSGAIKSKEDIVQGIENFPAALNMLFEGKNFGKLVLQVARA</sequence>
<dbReference type="EMBL" id="FOTW01000013">
    <property type="protein sequence ID" value="SFM15167.1"/>
    <property type="molecule type" value="Genomic_DNA"/>
</dbReference>
<dbReference type="STRING" id="758825.SAMN02982985_02988"/>
<feature type="domain" description="Enoyl reductase (ER)" evidence="2">
    <location>
        <begin position="19"/>
        <end position="338"/>
    </location>
</feature>
<dbReference type="InterPro" id="IPR041694">
    <property type="entry name" value="ADH_N_2"/>
</dbReference>
<dbReference type="InterPro" id="IPR011032">
    <property type="entry name" value="GroES-like_sf"/>
</dbReference>
<evidence type="ECO:0000256" key="1">
    <source>
        <dbReference type="ARBA" id="ARBA00023002"/>
    </source>
</evidence>
<dbReference type="Pfam" id="PF00107">
    <property type="entry name" value="ADH_zinc_N"/>
    <property type="match status" value="1"/>
</dbReference>
<protein>
    <recommendedName>
        <fullName evidence="2">Enoyl reductase (ER) domain-containing protein</fullName>
    </recommendedName>
</protein>
<dbReference type="CDD" id="cd05288">
    <property type="entry name" value="PGDH"/>
    <property type="match status" value="1"/>
</dbReference>
<dbReference type="InterPro" id="IPR036291">
    <property type="entry name" value="NAD(P)-bd_dom_sf"/>
</dbReference>
<gene>
    <name evidence="3" type="ORF">SAMN02982985_02988</name>
</gene>
<dbReference type="FunFam" id="3.40.50.720:FF:000121">
    <property type="entry name" value="Prostaglandin reductase 2"/>
    <property type="match status" value="1"/>
</dbReference>
<reference evidence="3 4" key="1">
    <citation type="submission" date="2016-10" db="EMBL/GenBank/DDBJ databases">
        <authorList>
            <person name="de Groot N.N."/>
        </authorList>
    </citation>
    <scope>NUCLEOTIDE SEQUENCE [LARGE SCALE GENOMIC DNA]</scope>
    <source>
        <strain evidence="3 4">ATCC 43154</strain>
    </source>
</reference>